<keyword evidence="2" id="KW-1185">Reference proteome</keyword>
<dbReference type="AlphaFoldDB" id="A0A5C5WFL7"/>
<dbReference type="OrthoDB" id="273152at2"/>
<dbReference type="Proteomes" id="UP000316598">
    <property type="component" value="Unassembled WGS sequence"/>
</dbReference>
<proteinExistence type="predicted"/>
<dbReference type="EMBL" id="SJPI01000003">
    <property type="protein sequence ID" value="TWT49548.1"/>
    <property type="molecule type" value="Genomic_DNA"/>
</dbReference>
<comment type="caution">
    <text evidence="1">The sequence shown here is derived from an EMBL/GenBank/DDBJ whole genome shotgun (WGS) entry which is preliminary data.</text>
</comment>
<accession>A0A5C5WFL7</accession>
<evidence type="ECO:0000313" key="2">
    <source>
        <dbReference type="Proteomes" id="UP000316598"/>
    </source>
</evidence>
<sequence>MERDELILAHESGFVRSFLIRERRDRYLSQLQLPKKRGTLLDRLNHRFHRDLDDRHICDSPTLPPLDTLCYIIASEDKLDGNFVPASDVPDLLASAAFGIVVSYIPGKLAAYKDEAPSNTIWLQRP</sequence>
<reference evidence="1 2" key="1">
    <citation type="submission" date="2019-02" db="EMBL/GenBank/DDBJ databases">
        <title>Deep-cultivation of Planctomycetes and their phenomic and genomic characterization uncovers novel biology.</title>
        <authorList>
            <person name="Wiegand S."/>
            <person name="Jogler M."/>
            <person name="Boedeker C."/>
            <person name="Pinto D."/>
            <person name="Vollmers J."/>
            <person name="Rivas-Marin E."/>
            <person name="Kohn T."/>
            <person name="Peeters S.H."/>
            <person name="Heuer A."/>
            <person name="Rast P."/>
            <person name="Oberbeckmann S."/>
            <person name="Bunk B."/>
            <person name="Jeske O."/>
            <person name="Meyerdierks A."/>
            <person name="Storesund J.E."/>
            <person name="Kallscheuer N."/>
            <person name="Luecker S."/>
            <person name="Lage O.M."/>
            <person name="Pohl T."/>
            <person name="Merkel B.J."/>
            <person name="Hornburger P."/>
            <person name="Mueller R.-W."/>
            <person name="Bruemmer F."/>
            <person name="Labrenz M."/>
            <person name="Spormann A.M."/>
            <person name="Op Den Camp H."/>
            <person name="Overmann J."/>
            <person name="Amann R."/>
            <person name="Jetten M.S.M."/>
            <person name="Mascher T."/>
            <person name="Medema M.H."/>
            <person name="Devos D.P."/>
            <person name="Kaster A.-K."/>
            <person name="Ovreas L."/>
            <person name="Rohde M."/>
            <person name="Galperin M.Y."/>
            <person name="Jogler C."/>
        </authorList>
    </citation>
    <scope>NUCLEOTIDE SEQUENCE [LARGE SCALE GENOMIC DNA]</scope>
    <source>
        <strain evidence="1 2">Pla22</strain>
    </source>
</reference>
<evidence type="ECO:0000313" key="1">
    <source>
        <dbReference type="EMBL" id="TWT49548.1"/>
    </source>
</evidence>
<organism evidence="1 2">
    <name type="scientific">Rubripirellula amarantea</name>
    <dbReference type="NCBI Taxonomy" id="2527999"/>
    <lineage>
        <taxon>Bacteria</taxon>
        <taxon>Pseudomonadati</taxon>
        <taxon>Planctomycetota</taxon>
        <taxon>Planctomycetia</taxon>
        <taxon>Pirellulales</taxon>
        <taxon>Pirellulaceae</taxon>
        <taxon>Rubripirellula</taxon>
    </lineage>
</organism>
<gene>
    <name evidence="1" type="ORF">Pla22_47450</name>
</gene>
<name>A0A5C5WFL7_9BACT</name>
<protein>
    <submittedName>
        <fullName evidence="1">Uncharacterized protein</fullName>
    </submittedName>
</protein>